<feature type="transmembrane region" description="Helical" evidence="9">
    <location>
        <begin position="356"/>
        <end position="376"/>
    </location>
</feature>
<evidence type="ECO:0000256" key="4">
    <source>
        <dbReference type="ARBA" id="ARBA00022679"/>
    </source>
</evidence>
<evidence type="ECO:0000256" key="2">
    <source>
        <dbReference type="ARBA" id="ARBA00022475"/>
    </source>
</evidence>
<protein>
    <submittedName>
        <fullName evidence="11">Glycosyltransferase family 39 protein</fullName>
        <ecNumber evidence="11">2.4.-.-</ecNumber>
    </submittedName>
</protein>
<name>A0ABU9YMV5_9PROT</name>
<dbReference type="EC" id="2.4.-.-" evidence="11"/>
<organism evidence="11 12">
    <name type="scientific">Tistrella arctica</name>
    <dbReference type="NCBI Taxonomy" id="3133430"/>
    <lineage>
        <taxon>Bacteria</taxon>
        <taxon>Pseudomonadati</taxon>
        <taxon>Pseudomonadota</taxon>
        <taxon>Alphaproteobacteria</taxon>
        <taxon>Geminicoccales</taxon>
        <taxon>Geminicoccaceae</taxon>
        <taxon>Tistrella</taxon>
    </lineage>
</organism>
<keyword evidence="2" id="KW-1003">Cell membrane</keyword>
<feature type="transmembrane region" description="Helical" evidence="9">
    <location>
        <begin position="397"/>
        <end position="415"/>
    </location>
</feature>
<dbReference type="InterPro" id="IPR050297">
    <property type="entry name" value="LipidA_mod_glycosyltrf_83"/>
</dbReference>
<keyword evidence="6 9" id="KW-1133">Transmembrane helix</keyword>
<feature type="transmembrane region" description="Helical" evidence="9">
    <location>
        <begin position="144"/>
        <end position="168"/>
    </location>
</feature>
<evidence type="ECO:0000256" key="1">
    <source>
        <dbReference type="ARBA" id="ARBA00004651"/>
    </source>
</evidence>
<dbReference type="PANTHER" id="PTHR33908">
    <property type="entry name" value="MANNOSYLTRANSFERASE YKCB-RELATED"/>
    <property type="match status" value="1"/>
</dbReference>
<keyword evidence="5 9" id="KW-0812">Transmembrane</keyword>
<evidence type="ECO:0000313" key="12">
    <source>
        <dbReference type="Proteomes" id="UP001413721"/>
    </source>
</evidence>
<keyword evidence="4 11" id="KW-0808">Transferase</keyword>
<feature type="transmembrane region" description="Helical" evidence="9">
    <location>
        <begin position="459"/>
        <end position="478"/>
    </location>
</feature>
<comment type="subcellular location">
    <subcellularLocation>
        <location evidence="1">Cell membrane</location>
        <topology evidence="1">Multi-pass membrane protein</topology>
    </subcellularLocation>
</comment>
<feature type="transmembrane region" description="Helical" evidence="9">
    <location>
        <begin position="484"/>
        <end position="511"/>
    </location>
</feature>
<keyword evidence="12" id="KW-1185">Reference proteome</keyword>
<feature type="domain" description="Glycosyltransferase RgtA/B/C/D-like" evidence="10">
    <location>
        <begin position="78"/>
        <end position="207"/>
    </location>
</feature>
<sequence length="615" mass="63217">MTMAVGRPGSRGHTGVGLKAAWGDIALAASMVLALAVVTIALRPPLPVDETRYLTVAWDMARSGSVLVPHLDGSGYTHKPPLLFWAIRLVWALTGVSETGARAVPFLFLAALLAATHGLGRRLWPDRPGVAGLALPLLVAMGPMTVFATLVMFDVPVALGVVLALTGLYGGATRGRRRDWALMAAGLGLGLLAKGPVAAVFVLPALLAAPAWAPVAADAGGARRPARGWRRFAAGGALASLGGIAMLLAWALPAAMAGGPDFARMLLWGQTAGRVVQAFDHARPWWFYLAVAPAMVLPFLFVWLARGPAMLAALRHPARPDEASRFLLVVVAGAVLVMSLVSAKQIHYLLPMLPPLALLIARFAAPAAAAAAAGPDDARLPAGRRWPRRMTAALRRAWVLPALGVGLAGAAAAVVPRAAGLAAADGIMPGPLLMALALIALAVGAAWRLRGHLRHAAALWVLTVIAITIYGGLGPFAAFDVRPIARVVAGLAASGGVVGFAASGGVVGFAASGGGPVAYIGGDHHGLLDFQGRLPAPVVPLPADTDILAWAAAHPDAVIAGRPDAAGAPGWAPVAQMPYRTRRLAVWRAADAPVRPDDAAPHAPAEPERRGRLGG</sequence>
<gene>
    <name evidence="11" type="ORF">WG926_17480</name>
</gene>
<evidence type="ECO:0000256" key="5">
    <source>
        <dbReference type="ARBA" id="ARBA00022692"/>
    </source>
</evidence>
<feature type="region of interest" description="Disordered" evidence="8">
    <location>
        <begin position="593"/>
        <end position="615"/>
    </location>
</feature>
<accession>A0ABU9YMV5</accession>
<dbReference type="EMBL" id="JBBKTW010000006">
    <property type="protein sequence ID" value="MEN2990114.1"/>
    <property type="molecule type" value="Genomic_DNA"/>
</dbReference>
<dbReference type="PANTHER" id="PTHR33908:SF3">
    <property type="entry name" value="UNDECAPRENYL PHOSPHATE-ALPHA-4-AMINO-4-DEOXY-L-ARABINOSE ARABINOSYL TRANSFERASE"/>
    <property type="match status" value="1"/>
</dbReference>
<dbReference type="InterPro" id="IPR038731">
    <property type="entry name" value="RgtA/B/C-like"/>
</dbReference>
<dbReference type="Proteomes" id="UP001413721">
    <property type="component" value="Unassembled WGS sequence"/>
</dbReference>
<feature type="transmembrane region" description="Helical" evidence="9">
    <location>
        <begin position="285"/>
        <end position="305"/>
    </location>
</feature>
<keyword evidence="7 9" id="KW-0472">Membrane</keyword>
<feature type="transmembrane region" description="Helical" evidence="9">
    <location>
        <begin position="427"/>
        <end position="447"/>
    </location>
</feature>
<reference evidence="11 12" key="1">
    <citation type="submission" date="2024-03" db="EMBL/GenBank/DDBJ databases">
        <title>High-quality draft genome sequencing of Tistrella sp. BH-R2-4.</title>
        <authorList>
            <person name="Dong C."/>
        </authorList>
    </citation>
    <scope>NUCLEOTIDE SEQUENCE [LARGE SCALE GENOMIC DNA]</scope>
    <source>
        <strain evidence="11 12">BH-R2-4</strain>
    </source>
</reference>
<feature type="transmembrane region" description="Helical" evidence="9">
    <location>
        <begin position="21"/>
        <end position="42"/>
    </location>
</feature>
<dbReference type="Pfam" id="PF13231">
    <property type="entry name" value="PMT_2"/>
    <property type="match status" value="1"/>
</dbReference>
<dbReference type="GO" id="GO:0016757">
    <property type="term" value="F:glycosyltransferase activity"/>
    <property type="evidence" value="ECO:0007669"/>
    <property type="project" value="UniProtKB-KW"/>
</dbReference>
<evidence type="ECO:0000256" key="6">
    <source>
        <dbReference type="ARBA" id="ARBA00022989"/>
    </source>
</evidence>
<evidence type="ECO:0000259" key="10">
    <source>
        <dbReference type="Pfam" id="PF13231"/>
    </source>
</evidence>
<evidence type="ECO:0000256" key="8">
    <source>
        <dbReference type="SAM" id="MobiDB-lite"/>
    </source>
</evidence>
<evidence type="ECO:0000256" key="7">
    <source>
        <dbReference type="ARBA" id="ARBA00023136"/>
    </source>
</evidence>
<feature type="transmembrane region" description="Helical" evidence="9">
    <location>
        <begin position="326"/>
        <end position="350"/>
    </location>
</feature>
<comment type="caution">
    <text evidence="11">The sequence shown here is derived from an EMBL/GenBank/DDBJ whole genome shotgun (WGS) entry which is preliminary data.</text>
</comment>
<keyword evidence="3 11" id="KW-0328">Glycosyltransferase</keyword>
<evidence type="ECO:0000313" key="11">
    <source>
        <dbReference type="EMBL" id="MEN2990114.1"/>
    </source>
</evidence>
<feature type="compositionally biased region" description="Basic and acidic residues" evidence="8">
    <location>
        <begin position="594"/>
        <end position="615"/>
    </location>
</feature>
<evidence type="ECO:0000256" key="9">
    <source>
        <dbReference type="SAM" id="Phobius"/>
    </source>
</evidence>
<dbReference type="RefSeq" id="WP_345935944.1">
    <property type="nucleotide sequence ID" value="NZ_JBBKTV010000017.1"/>
</dbReference>
<evidence type="ECO:0000256" key="3">
    <source>
        <dbReference type="ARBA" id="ARBA00022676"/>
    </source>
</evidence>
<proteinExistence type="predicted"/>
<feature type="transmembrane region" description="Helical" evidence="9">
    <location>
        <begin position="232"/>
        <end position="252"/>
    </location>
</feature>